<accession>A0A1M6I8L6</accession>
<evidence type="ECO:0000313" key="3">
    <source>
        <dbReference type="Proteomes" id="UP000184052"/>
    </source>
</evidence>
<feature type="transmembrane region" description="Helical" evidence="1">
    <location>
        <begin position="29"/>
        <end position="48"/>
    </location>
</feature>
<gene>
    <name evidence="2" type="ORF">SAMN02745751_02231</name>
</gene>
<evidence type="ECO:0000313" key="2">
    <source>
        <dbReference type="EMBL" id="SHJ30772.1"/>
    </source>
</evidence>
<keyword evidence="1" id="KW-0472">Membrane</keyword>
<organism evidence="2 3">
    <name type="scientific">Dethiosulfatibacter aminovorans DSM 17477</name>
    <dbReference type="NCBI Taxonomy" id="1121476"/>
    <lineage>
        <taxon>Bacteria</taxon>
        <taxon>Bacillati</taxon>
        <taxon>Bacillota</taxon>
        <taxon>Tissierellia</taxon>
        <taxon>Dethiosulfatibacter</taxon>
    </lineage>
</organism>
<keyword evidence="1" id="KW-1133">Transmembrane helix</keyword>
<proteinExistence type="predicted"/>
<reference evidence="2 3" key="1">
    <citation type="submission" date="2016-11" db="EMBL/GenBank/DDBJ databases">
        <authorList>
            <person name="Jaros S."/>
            <person name="Januszkiewicz K."/>
            <person name="Wedrychowicz H."/>
        </authorList>
    </citation>
    <scope>NUCLEOTIDE SEQUENCE [LARGE SCALE GENOMIC DNA]</scope>
    <source>
        <strain evidence="2 3">DSM 17477</strain>
    </source>
</reference>
<protein>
    <submittedName>
        <fullName evidence="2">Uncharacterized protein</fullName>
    </submittedName>
</protein>
<name>A0A1M6I8L6_9FIRM</name>
<sequence>MIERFLYVYKKEVRNLHITIIRGLNWYEYLFFLVIGIELMIPISSFLLKNNSLTLITHYAKKENRACLITY</sequence>
<dbReference type="Proteomes" id="UP000184052">
    <property type="component" value="Unassembled WGS sequence"/>
</dbReference>
<keyword evidence="1" id="KW-0812">Transmembrane</keyword>
<dbReference type="EMBL" id="FQZL01000016">
    <property type="protein sequence ID" value="SHJ30772.1"/>
    <property type="molecule type" value="Genomic_DNA"/>
</dbReference>
<evidence type="ECO:0000256" key="1">
    <source>
        <dbReference type="SAM" id="Phobius"/>
    </source>
</evidence>
<dbReference type="AlphaFoldDB" id="A0A1M6I8L6"/>
<keyword evidence="3" id="KW-1185">Reference proteome</keyword>